<dbReference type="Pfam" id="PF01661">
    <property type="entry name" value="Macro"/>
    <property type="match status" value="1"/>
</dbReference>
<gene>
    <name evidence="2" type="ORF">Fadolivirus_1_1214</name>
</gene>
<reference evidence="2 3" key="1">
    <citation type="submission" date="2020-04" db="EMBL/GenBank/DDBJ databases">
        <title>Advantages and limits of metagenomic assembly and binning of a giant virus.</title>
        <authorList>
            <person name="Schulz F."/>
            <person name="Andreani J."/>
            <person name="Francis R."/>
            <person name="Boudjemaa H."/>
            <person name="Bou Khalil J.Y."/>
            <person name="Lee J."/>
            <person name="La Scola B."/>
            <person name="Woyke T."/>
        </authorList>
    </citation>
    <scope>NUCLEOTIDE SEQUENCE [LARGE SCALE GENOMIC DNA]</scope>
    <source>
        <strain evidence="2 3">FV1/VV64</strain>
    </source>
</reference>
<dbReference type="PANTHER" id="PTHR11106:SF27">
    <property type="entry name" value="MACRO DOMAIN-CONTAINING PROTEIN"/>
    <property type="match status" value="1"/>
</dbReference>
<accession>A0A7D3V610</accession>
<dbReference type="Proteomes" id="UP001162001">
    <property type="component" value="Segment"/>
</dbReference>
<evidence type="ECO:0000259" key="1">
    <source>
        <dbReference type="PROSITE" id="PS51154"/>
    </source>
</evidence>
<dbReference type="PANTHER" id="PTHR11106">
    <property type="entry name" value="GANGLIOSIDE INDUCED DIFFERENTIATION ASSOCIATED PROTEIN 2-RELATED"/>
    <property type="match status" value="1"/>
</dbReference>
<organism evidence="2 3">
    <name type="scientific">Fadolivirus FV1/VV64</name>
    <dbReference type="NCBI Taxonomy" id="3070911"/>
    <lineage>
        <taxon>Viruses</taxon>
        <taxon>Varidnaviria</taxon>
        <taxon>Bamfordvirae</taxon>
        <taxon>Nucleocytoviricota</taxon>
        <taxon>Megaviricetes</taxon>
        <taxon>Imitervirales</taxon>
        <taxon>Mimiviridae</taxon>
        <taxon>Klosneuvirinae</taxon>
        <taxon>Fadolivirus</taxon>
        <taxon>Fadolivirus algeromassiliense</taxon>
    </lineage>
</organism>
<dbReference type="InterPro" id="IPR043472">
    <property type="entry name" value="Macro_dom-like"/>
</dbReference>
<dbReference type="SMART" id="SM00506">
    <property type="entry name" value="A1pp"/>
    <property type="match status" value="1"/>
</dbReference>
<protein>
    <submittedName>
        <fullName evidence="2">Macro domain-containing protein</fullName>
    </submittedName>
</protein>
<dbReference type="PROSITE" id="PS51154">
    <property type="entry name" value="MACRO"/>
    <property type="match status" value="1"/>
</dbReference>
<evidence type="ECO:0000313" key="2">
    <source>
        <dbReference type="EMBL" id="QKF94672.1"/>
    </source>
</evidence>
<dbReference type="InterPro" id="IPR002589">
    <property type="entry name" value="Macro_dom"/>
</dbReference>
<dbReference type="Gene3D" id="3.40.220.10">
    <property type="entry name" value="Leucine Aminopeptidase, subunit E, domain 1"/>
    <property type="match status" value="1"/>
</dbReference>
<keyword evidence="3" id="KW-1185">Reference proteome</keyword>
<evidence type="ECO:0000313" key="3">
    <source>
        <dbReference type="Proteomes" id="UP001162001"/>
    </source>
</evidence>
<feature type="domain" description="Macro" evidence="1">
    <location>
        <begin position="74"/>
        <end position="263"/>
    </location>
</feature>
<proteinExistence type="predicted"/>
<dbReference type="SUPFAM" id="SSF52949">
    <property type="entry name" value="Macro domain-like"/>
    <property type="match status" value="1"/>
</dbReference>
<dbReference type="EMBL" id="MT418680">
    <property type="protein sequence ID" value="QKF94672.1"/>
    <property type="molecule type" value="Genomic_DNA"/>
</dbReference>
<sequence>MDKREYDNAISYCVYELTVTYHNQNVPPHIGSDTMKLRKLLDCILTQNTDKLSDAMNEKIDQILQYELERKKLTLAHELPKVNKWPISLWKGDITTLNVDCIVNAANSKGLGCFVPGHGCIDNVIHSRAGPRMRDDCRTILGKNQIDPGNLILTLGYNLPCKKVFHVVGPIYNPSNPTSNSIQLIKCYLNSLNKLKDIKHHSIAFPCISTGEYGYPKNEACTIALNSVKRWLMLNANYPVHIVFNVYNDLDEKLYLDGLCKYFG</sequence>
<dbReference type="CDD" id="cd02908">
    <property type="entry name" value="Macro_OAADPr_deacetylase"/>
    <property type="match status" value="1"/>
</dbReference>
<name>A0A7D3V610_9VIRU</name>